<name>A0A0N0NJM0_9EURO</name>
<dbReference type="AlphaFoldDB" id="A0A0N0NJM0"/>
<dbReference type="InterPro" id="IPR042099">
    <property type="entry name" value="ANL_N_sf"/>
</dbReference>
<dbReference type="SUPFAM" id="SSF56801">
    <property type="entry name" value="Acetyl-CoA synthetase-like"/>
    <property type="match status" value="1"/>
</dbReference>
<evidence type="ECO:0000256" key="2">
    <source>
        <dbReference type="SAM" id="MobiDB-lite"/>
    </source>
</evidence>
<dbReference type="Pfam" id="PF00501">
    <property type="entry name" value="AMP-binding"/>
    <property type="match status" value="1"/>
</dbReference>
<evidence type="ECO:0000313" key="5">
    <source>
        <dbReference type="Proteomes" id="UP000038010"/>
    </source>
</evidence>
<evidence type="ECO:0000256" key="1">
    <source>
        <dbReference type="ARBA" id="ARBA00006432"/>
    </source>
</evidence>
<evidence type="ECO:0000313" key="4">
    <source>
        <dbReference type="EMBL" id="KPI36809.1"/>
    </source>
</evidence>
<dbReference type="PANTHER" id="PTHR43201">
    <property type="entry name" value="ACYL-COA SYNTHETASE"/>
    <property type="match status" value="1"/>
</dbReference>
<evidence type="ECO:0000259" key="3">
    <source>
        <dbReference type="Pfam" id="PF00501"/>
    </source>
</evidence>
<dbReference type="PANTHER" id="PTHR43201:SF8">
    <property type="entry name" value="ACYL-COA SYNTHETASE FAMILY MEMBER 3"/>
    <property type="match status" value="1"/>
</dbReference>
<dbReference type="STRING" id="1664694.A0A0N0NJM0"/>
<keyword evidence="5" id="KW-1185">Reference proteome</keyword>
<dbReference type="Proteomes" id="UP000038010">
    <property type="component" value="Unassembled WGS sequence"/>
</dbReference>
<proteinExistence type="inferred from homology"/>
<comment type="caution">
    <text evidence="4">The sequence shown here is derived from an EMBL/GenBank/DDBJ whole genome shotgun (WGS) entry which is preliminary data.</text>
</comment>
<feature type="domain" description="AMP-dependent synthetase/ligase" evidence="3">
    <location>
        <begin position="132"/>
        <end position="436"/>
    </location>
</feature>
<dbReference type="RefSeq" id="XP_017996772.1">
    <property type="nucleotide sequence ID" value="XM_018140702.1"/>
</dbReference>
<comment type="similarity">
    <text evidence="1">Belongs to the ATP-dependent AMP-binding enzyme family.</text>
</comment>
<gene>
    <name evidence="4" type="ORF">AB675_11823</name>
</gene>
<dbReference type="Gene3D" id="3.40.50.12780">
    <property type="entry name" value="N-terminal domain of ligase-like"/>
    <property type="match status" value="1"/>
</dbReference>
<dbReference type="Pfam" id="PF23562">
    <property type="entry name" value="AMP-binding_C_3"/>
    <property type="match status" value="1"/>
</dbReference>
<accession>A0A0N0NJM0</accession>
<dbReference type="GO" id="GO:0006631">
    <property type="term" value="P:fatty acid metabolic process"/>
    <property type="evidence" value="ECO:0007669"/>
    <property type="project" value="TreeGrafter"/>
</dbReference>
<sequence>MAVLQTWICCVLESMVSGGVSRPSIREGLLFTYSSNTHLHVALADLCVGFYHTSNMTVPNLSQFETFAALVAHFQDTNNSGNLCFAHPTNPHQSHTPLSYATTADIAQWTRRAAAKYVAYGVTPRKEGEGPKVVGLWARGGREWAASFFAIVRMGHTVVIISPRLVDQYVLDLLERSGAEFVVSPSPPPTTSPTANRNAKPNGLAAPGGGGILTTTPHNNPDKSNCTIKHIPIITPSELSSLHGSLPSDGDLFSNPATISPTDTAYQTHSSGSTSTPKLLASSQLKAVRTLQISLEHYPPSRSRWFASAFYMTVGLRGLIQTLYAEAPVFFEGDELPLTIHSAAEFAKTASEGVEGGGGGLGDMYLTPHTLNLLASSPVGIEELRRAEKVCVFGAVVNDAIGDRLVHQYGVNLAVQYGMSETMMLMWSTGREVDDREDWNWCEMIESKKPYLRMEAIEGQEGGTLYAELVCLPGCPDIMEGVRDKDGYFRTGDVWVRHPEGKERWKIVGRRDDQVKVYREGRQVVVNALEYEGRIVAGCGGLVAEAVVFGQGRGGLGVLVFVEEGRGGVEGVREKVWECIERDINASMSVEIEEKMIVVVEREREKLPQTAKYNLIRSRVYKEYEREIEATYDATNAA</sequence>
<dbReference type="InterPro" id="IPR000873">
    <property type="entry name" value="AMP-dep_synth/lig_dom"/>
</dbReference>
<dbReference type="GO" id="GO:0031956">
    <property type="term" value="F:medium-chain fatty acid-CoA ligase activity"/>
    <property type="evidence" value="ECO:0007669"/>
    <property type="project" value="TreeGrafter"/>
</dbReference>
<reference evidence="4 5" key="1">
    <citation type="submission" date="2015-06" db="EMBL/GenBank/DDBJ databases">
        <title>Draft genome of the ant-associated black yeast Phialophora attae CBS 131958.</title>
        <authorList>
            <person name="Moreno L.F."/>
            <person name="Stielow B.J."/>
            <person name="de Hoog S."/>
            <person name="Vicente V.A."/>
            <person name="Weiss V.A."/>
            <person name="de Vries M."/>
            <person name="Cruz L.M."/>
            <person name="Souza E.M."/>
        </authorList>
    </citation>
    <scope>NUCLEOTIDE SEQUENCE [LARGE SCALE GENOMIC DNA]</scope>
    <source>
        <strain evidence="4 5">CBS 131958</strain>
    </source>
</reference>
<feature type="region of interest" description="Disordered" evidence="2">
    <location>
        <begin position="182"/>
        <end position="211"/>
    </location>
</feature>
<dbReference type="VEuPathDB" id="FungiDB:AB675_11823"/>
<dbReference type="OrthoDB" id="429813at2759"/>
<protein>
    <recommendedName>
        <fullName evidence="3">AMP-dependent synthetase/ligase domain-containing protein</fullName>
    </recommendedName>
</protein>
<dbReference type="EMBL" id="LFJN01000028">
    <property type="protein sequence ID" value="KPI36809.1"/>
    <property type="molecule type" value="Genomic_DNA"/>
</dbReference>
<dbReference type="GeneID" id="28732583"/>
<organism evidence="4 5">
    <name type="scientific">Cyphellophora attinorum</name>
    <dbReference type="NCBI Taxonomy" id="1664694"/>
    <lineage>
        <taxon>Eukaryota</taxon>
        <taxon>Fungi</taxon>
        <taxon>Dikarya</taxon>
        <taxon>Ascomycota</taxon>
        <taxon>Pezizomycotina</taxon>
        <taxon>Eurotiomycetes</taxon>
        <taxon>Chaetothyriomycetidae</taxon>
        <taxon>Chaetothyriales</taxon>
        <taxon>Cyphellophoraceae</taxon>
        <taxon>Cyphellophora</taxon>
    </lineage>
</organism>